<dbReference type="SUPFAM" id="SSF54106">
    <property type="entry name" value="LysM domain"/>
    <property type="match status" value="1"/>
</dbReference>
<proteinExistence type="predicted"/>
<dbReference type="Pfam" id="PF01476">
    <property type="entry name" value="LysM"/>
    <property type="match status" value="1"/>
</dbReference>
<dbReference type="STRING" id="1160509.A0A3N4HTR2"/>
<dbReference type="PANTHER" id="PTHR34997:SF2">
    <property type="entry name" value="LYSM DOMAIN-CONTAINING PROTEIN-RELATED"/>
    <property type="match status" value="1"/>
</dbReference>
<keyword evidence="6" id="KW-1185">Reference proteome</keyword>
<dbReference type="GO" id="GO:0008061">
    <property type="term" value="F:chitin binding"/>
    <property type="evidence" value="ECO:0007669"/>
    <property type="project" value="UniProtKB-KW"/>
</dbReference>
<evidence type="ECO:0000313" key="5">
    <source>
        <dbReference type="EMBL" id="RPA75381.1"/>
    </source>
</evidence>
<dbReference type="Gene3D" id="3.10.350.10">
    <property type="entry name" value="LysM domain"/>
    <property type="match status" value="2"/>
</dbReference>
<evidence type="ECO:0000259" key="4">
    <source>
        <dbReference type="PROSITE" id="PS51782"/>
    </source>
</evidence>
<keyword evidence="2" id="KW-0732">Signal</keyword>
<feature type="domain" description="LysM" evidence="4">
    <location>
        <begin position="105"/>
        <end position="151"/>
    </location>
</feature>
<feature type="non-terminal residue" evidence="5">
    <location>
        <position position="1"/>
    </location>
</feature>
<reference evidence="5 6" key="1">
    <citation type="journal article" date="2018" name="Nat. Ecol. Evol.">
        <title>Pezizomycetes genomes reveal the molecular basis of ectomycorrhizal truffle lifestyle.</title>
        <authorList>
            <person name="Murat C."/>
            <person name="Payen T."/>
            <person name="Noel B."/>
            <person name="Kuo A."/>
            <person name="Morin E."/>
            <person name="Chen J."/>
            <person name="Kohler A."/>
            <person name="Krizsan K."/>
            <person name="Balestrini R."/>
            <person name="Da Silva C."/>
            <person name="Montanini B."/>
            <person name="Hainaut M."/>
            <person name="Levati E."/>
            <person name="Barry K.W."/>
            <person name="Belfiori B."/>
            <person name="Cichocki N."/>
            <person name="Clum A."/>
            <person name="Dockter R.B."/>
            <person name="Fauchery L."/>
            <person name="Guy J."/>
            <person name="Iotti M."/>
            <person name="Le Tacon F."/>
            <person name="Lindquist E.A."/>
            <person name="Lipzen A."/>
            <person name="Malagnac F."/>
            <person name="Mello A."/>
            <person name="Molinier V."/>
            <person name="Miyauchi S."/>
            <person name="Poulain J."/>
            <person name="Riccioni C."/>
            <person name="Rubini A."/>
            <person name="Sitrit Y."/>
            <person name="Splivallo R."/>
            <person name="Traeger S."/>
            <person name="Wang M."/>
            <person name="Zifcakova L."/>
            <person name="Wipf D."/>
            <person name="Zambonelli A."/>
            <person name="Paolocci F."/>
            <person name="Nowrousian M."/>
            <person name="Ottonello S."/>
            <person name="Baldrian P."/>
            <person name="Spatafora J.W."/>
            <person name="Henrissat B."/>
            <person name="Nagy L.G."/>
            <person name="Aury J.M."/>
            <person name="Wincker P."/>
            <person name="Grigoriev I.V."/>
            <person name="Bonfante P."/>
            <person name="Martin F.M."/>
        </authorList>
    </citation>
    <scope>NUCLEOTIDE SEQUENCE [LARGE SCALE GENOMIC DNA]</scope>
    <source>
        <strain evidence="5 6">RN42</strain>
    </source>
</reference>
<sequence>PGANQAGQPVDCQAWYIVDVQDNCLDIASKVGISASDFFAWNPSVGTDCSAIWRYSSVCVGTVRQPYGELPSPPVQTTVPQGPLPDSPVPAPFADLPYQPVDCNLWYIVKYTQSCNNVLSTLRMTLERLYELNPDIGETCSNLWAAYGVCIGTVRKPYAPDPSVPKPTPTIPSWGSDLPIPTGTGYWPYPTGYW</sequence>
<feature type="non-terminal residue" evidence="5">
    <location>
        <position position="194"/>
    </location>
</feature>
<feature type="domain" description="LysM" evidence="4">
    <location>
        <begin position="14"/>
        <end position="60"/>
    </location>
</feature>
<dbReference type="OrthoDB" id="5985073at2759"/>
<evidence type="ECO:0000256" key="3">
    <source>
        <dbReference type="ARBA" id="ARBA00023026"/>
    </source>
</evidence>
<protein>
    <recommendedName>
        <fullName evidence="4">LysM domain-containing protein</fullName>
    </recommendedName>
</protein>
<dbReference type="PANTHER" id="PTHR34997">
    <property type="entry name" value="AM15"/>
    <property type="match status" value="1"/>
</dbReference>
<accession>A0A3N4HTR2</accession>
<dbReference type="Proteomes" id="UP000275078">
    <property type="component" value="Unassembled WGS sequence"/>
</dbReference>
<name>A0A3N4HTR2_ASCIM</name>
<dbReference type="PROSITE" id="PS51782">
    <property type="entry name" value="LYSM"/>
    <property type="match status" value="2"/>
</dbReference>
<dbReference type="AlphaFoldDB" id="A0A3N4HTR2"/>
<evidence type="ECO:0000256" key="1">
    <source>
        <dbReference type="ARBA" id="ARBA00022669"/>
    </source>
</evidence>
<keyword evidence="3" id="KW-0843">Virulence</keyword>
<evidence type="ECO:0000313" key="6">
    <source>
        <dbReference type="Proteomes" id="UP000275078"/>
    </source>
</evidence>
<dbReference type="CDD" id="cd00118">
    <property type="entry name" value="LysM"/>
    <property type="match status" value="1"/>
</dbReference>
<gene>
    <name evidence="5" type="ORF">BJ508DRAFT_190157</name>
</gene>
<dbReference type="InterPro" id="IPR052210">
    <property type="entry name" value="LysM1-like"/>
</dbReference>
<dbReference type="EMBL" id="ML119765">
    <property type="protein sequence ID" value="RPA75381.1"/>
    <property type="molecule type" value="Genomic_DNA"/>
</dbReference>
<dbReference type="InterPro" id="IPR036779">
    <property type="entry name" value="LysM_dom_sf"/>
</dbReference>
<organism evidence="5 6">
    <name type="scientific">Ascobolus immersus RN42</name>
    <dbReference type="NCBI Taxonomy" id="1160509"/>
    <lineage>
        <taxon>Eukaryota</taxon>
        <taxon>Fungi</taxon>
        <taxon>Dikarya</taxon>
        <taxon>Ascomycota</taxon>
        <taxon>Pezizomycotina</taxon>
        <taxon>Pezizomycetes</taxon>
        <taxon>Pezizales</taxon>
        <taxon>Ascobolaceae</taxon>
        <taxon>Ascobolus</taxon>
    </lineage>
</organism>
<dbReference type="InterPro" id="IPR018392">
    <property type="entry name" value="LysM"/>
</dbReference>
<evidence type="ECO:0000256" key="2">
    <source>
        <dbReference type="ARBA" id="ARBA00022729"/>
    </source>
</evidence>
<keyword evidence="1" id="KW-0147">Chitin-binding</keyword>